<dbReference type="EMBL" id="BAAFSV010000002">
    <property type="protein sequence ID" value="GAB1313718.1"/>
    <property type="molecule type" value="Genomic_DNA"/>
</dbReference>
<accession>A0ABQ0G7I1</accession>
<dbReference type="InterPro" id="IPR008979">
    <property type="entry name" value="Galactose-bd-like_sf"/>
</dbReference>
<dbReference type="InterPro" id="IPR036156">
    <property type="entry name" value="Beta-gal/glucu_dom_sf"/>
</dbReference>
<reference evidence="10 11" key="1">
    <citation type="submission" date="2024-09" db="EMBL/GenBank/DDBJ databases">
        <title>Itraconazole resistance in Madurella fahalii resulting from another homologue of gene encoding cytochrome P450 14-alpha sterol demethylase (CYP51).</title>
        <authorList>
            <person name="Yoshioka I."/>
            <person name="Fahal A.H."/>
            <person name="Kaneko S."/>
            <person name="Yaguchi T."/>
        </authorList>
    </citation>
    <scope>NUCLEOTIDE SEQUENCE [LARGE SCALE GENOMIC DNA]</scope>
    <source>
        <strain evidence="10 11">IFM 68171</strain>
    </source>
</reference>
<comment type="similarity">
    <text evidence="1">Belongs to the glycosyl hydrolase 2 family.</text>
</comment>
<evidence type="ECO:0000256" key="1">
    <source>
        <dbReference type="ARBA" id="ARBA00007401"/>
    </source>
</evidence>
<dbReference type="InterPro" id="IPR017853">
    <property type="entry name" value="GH"/>
</dbReference>
<evidence type="ECO:0000259" key="6">
    <source>
        <dbReference type="Pfam" id="PF00703"/>
    </source>
</evidence>
<feature type="domain" description="Glycoside hydrolase family 2 catalytic" evidence="7">
    <location>
        <begin position="386"/>
        <end position="541"/>
    </location>
</feature>
<evidence type="ECO:0000313" key="10">
    <source>
        <dbReference type="EMBL" id="GAB1313718.1"/>
    </source>
</evidence>
<dbReference type="InterPro" id="IPR013783">
    <property type="entry name" value="Ig-like_fold"/>
</dbReference>
<protein>
    <recommendedName>
        <fullName evidence="12">Beta-galactosidase</fullName>
    </recommendedName>
</protein>
<feature type="domain" description="Glycoside hydrolase family 2" evidence="9">
    <location>
        <begin position="801"/>
        <end position="903"/>
    </location>
</feature>
<dbReference type="Pfam" id="PF02836">
    <property type="entry name" value="Glyco_hydro_2_C"/>
    <property type="match status" value="1"/>
</dbReference>
<evidence type="ECO:0000259" key="9">
    <source>
        <dbReference type="Pfam" id="PF18565"/>
    </source>
</evidence>
<dbReference type="InterPro" id="IPR051913">
    <property type="entry name" value="GH2_Domain-Containing"/>
</dbReference>
<feature type="region of interest" description="Disordered" evidence="4">
    <location>
        <begin position="887"/>
        <end position="915"/>
    </location>
</feature>
<evidence type="ECO:0000256" key="3">
    <source>
        <dbReference type="ARBA" id="ARBA00023295"/>
    </source>
</evidence>
<evidence type="ECO:0000256" key="5">
    <source>
        <dbReference type="SAM" id="SignalP"/>
    </source>
</evidence>
<evidence type="ECO:0000259" key="8">
    <source>
        <dbReference type="Pfam" id="PF16355"/>
    </source>
</evidence>
<name>A0ABQ0G7I1_9PEZI</name>
<proteinExistence type="inferred from homology"/>
<dbReference type="SUPFAM" id="SSF49785">
    <property type="entry name" value="Galactose-binding domain-like"/>
    <property type="match status" value="1"/>
</dbReference>
<dbReference type="InterPro" id="IPR048229">
    <property type="entry name" value="GalB-like"/>
</dbReference>
<feature type="signal peptide" evidence="5">
    <location>
        <begin position="1"/>
        <end position="32"/>
    </location>
</feature>
<dbReference type="Gene3D" id="2.60.40.10">
    <property type="entry name" value="Immunoglobulins"/>
    <property type="match status" value="3"/>
</dbReference>
<evidence type="ECO:0000256" key="4">
    <source>
        <dbReference type="SAM" id="MobiDB-lite"/>
    </source>
</evidence>
<comment type="caution">
    <text evidence="10">The sequence shown here is derived from an EMBL/GenBank/DDBJ whole genome shotgun (WGS) entry which is preliminary data.</text>
</comment>
<dbReference type="PRINTS" id="PR00132">
    <property type="entry name" value="GLHYDRLASE2"/>
</dbReference>
<dbReference type="Pfam" id="PF16355">
    <property type="entry name" value="DUF4982"/>
    <property type="match status" value="1"/>
</dbReference>
<dbReference type="InterPro" id="IPR006101">
    <property type="entry name" value="Glyco_hydro_2"/>
</dbReference>
<dbReference type="GeneID" id="98174671"/>
<feature type="domain" description="Glycoside hydrolase family 2 immunoglobulin-like beta-sandwich" evidence="6">
    <location>
        <begin position="270"/>
        <end position="378"/>
    </location>
</feature>
<dbReference type="RefSeq" id="XP_070915449.1">
    <property type="nucleotide sequence ID" value="XM_071059348.1"/>
</dbReference>
<gene>
    <name evidence="10" type="ORF">MFIFM68171_03928</name>
</gene>
<evidence type="ECO:0000313" key="11">
    <source>
        <dbReference type="Proteomes" id="UP001628179"/>
    </source>
</evidence>
<organism evidence="10 11">
    <name type="scientific">Madurella fahalii</name>
    <dbReference type="NCBI Taxonomy" id="1157608"/>
    <lineage>
        <taxon>Eukaryota</taxon>
        <taxon>Fungi</taxon>
        <taxon>Dikarya</taxon>
        <taxon>Ascomycota</taxon>
        <taxon>Pezizomycotina</taxon>
        <taxon>Sordariomycetes</taxon>
        <taxon>Sordariomycetidae</taxon>
        <taxon>Sordariales</taxon>
        <taxon>Sordariales incertae sedis</taxon>
        <taxon>Madurella</taxon>
    </lineage>
</organism>
<dbReference type="PANTHER" id="PTHR42732:SF1">
    <property type="entry name" value="BETA-MANNOSIDASE"/>
    <property type="match status" value="1"/>
</dbReference>
<keyword evidence="11" id="KW-1185">Reference proteome</keyword>
<dbReference type="InterPro" id="IPR040605">
    <property type="entry name" value="Glyco_hydro2_dom5"/>
</dbReference>
<sequence>MFSSPHSLRHAYWLRALAFFVVLAVSNDLSQASNANASDASLGAPRERISLNSGWKFSRSTANPDKLAYDLRSDIPGSSGVQVLRPWILPSANDFISDPSKHHRRPAGDPPGSNVPFVQKTYNDSGWDTVDLPHDWAIKGPFYTDESPLVGGGMGRLPVHGVGWYRRRLRVTEEDMVRSIYLEVDGAMSYAMVWLNGNLVGGWPYGYTSFRLELTPYLEPGDGNQLAIRLDNPVQSSRWYPGGGIYRNVWLTKVNHTHIGQWGTTISSGNVSTQTAALDITVRIENSGTIVGEVEVATEIYKLDPKTGRVGDKVQDFPRTTVSIAAGQQKAVNSSVMIDNPRLWGPRPKQQPNMYSAITSLIVDGITIDSYETQFGIRSLVFDAEKGLLVNGEEVRIQGVNEHHDLGAIGSAFNVRAAERKLEVLGEMGCKAIRMSHNPPAPEFLDLTDRMGFLVMDEALDSWERQKTANDYHLIFGDWHEADIRSMIRRDRNHVSIFAWSAGNEVGEQTSGSAGAAMALRLCQIVHSEDPGRPCTASMNAARPDMPFPRSLDLISLNYQGEGIRDTPPYAGLEGIKTHPLYPDFHKAFPDKMILSSETAAALSTRGTYFFPVTNELSAPANDRTGGGGNGAARQVSAYELYTTPFGASPDKVFSMQDRHPFVAGEFVWSGWDYLGEPTPYYSARSSYFGIVDLAGFKKDRFYLYQARWRPDLPTAHILPHWTWPERTGQVTPVHVFSAADEAELFLNGESQGRKTIGPSSYRFRWDDVVYRTGELKVVTYRNNTEWATDVVQTAGAASQIRLTADRMMIAADGSDLSFVTAEILDSRGDRVPHADNTITFTASGAGEIVASDNGNPADMTSFASSERRAFSGLALLIIRAKAGSSGPISVAASSPGLASAQVDVQAGPGSDDKQ</sequence>
<dbReference type="Gene3D" id="3.20.20.80">
    <property type="entry name" value="Glycosidases"/>
    <property type="match status" value="1"/>
</dbReference>
<dbReference type="InterPro" id="IPR006102">
    <property type="entry name" value="Ig-like_GH2"/>
</dbReference>
<dbReference type="Pfam" id="PF00703">
    <property type="entry name" value="Glyco_hydro_2"/>
    <property type="match status" value="1"/>
</dbReference>
<dbReference type="PANTHER" id="PTHR42732">
    <property type="entry name" value="BETA-GALACTOSIDASE"/>
    <property type="match status" value="1"/>
</dbReference>
<dbReference type="Gene3D" id="2.60.120.260">
    <property type="entry name" value="Galactose-binding domain-like"/>
    <property type="match status" value="1"/>
</dbReference>
<evidence type="ECO:0008006" key="12">
    <source>
        <dbReference type="Google" id="ProtNLM"/>
    </source>
</evidence>
<keyword evidence="3" id="KW-0326">Glycosidase</keyword>
<dbReference type="SUPFAM" id="SSF49303">
    <property type="entry name" value="beta-Galactosidase/glucuronidase domain"/>
    <property type="match status" value="1"/>
</dbReference>
<feature type="chain" id="PRO_5047166157" description="Beta-galactosidase" evidence="5">
    <location>
        <begin position="33"/>
        <end position="915"/>
    </location>
</feature>
<dbReference type="InterPro" id="IPR032311">
    <property type="entry name" value="DUF4982"/>
</dbReference>
<dbReference type="Proteomes" id="UP001628179">
    <property type="component" value="Unassembled WGS sequence"/>
</dbReference>
<keyword evidence="2" id="KW-0378">Hydrolase</keyword>
<evidence type="ECO:0000259" key="7">
    <source>
        <dbReference type="Pfam" id="PF02836"/>
    </source>
</evidence>
<dbReference type="NCBIfam" id="NF041463">
    <property type="entry name" value="GalB"/>
    <property type="match status" value="1"/>
</dbReference>
<feature type="domain" description="DUF4982" evidence="8">
    <location>
        <begin position="729"/>
        <end position="788"/>
    </location>
</feature>
<dbReference type="Pfam" id="PF18565">
    <property type="entry name" value="Glyco_hydro2_C5"/>
    <property type="match status" value="1"/>
</dbReference>
<evidence type="ECO:0000256" key="2">
    <source>
        <dbReference type="ARBA" id="ARBA00022801"/>
    </source>
</evidence>
<keyword evidence="5" id="KW-0732">Signal</keyword>
<dbReference type="InterPro" id="IPR006103">
    <property type="entry name" value="Glyco_hydro_2_cat"/>
</dbReference>
<dbReference type="SUPFAM" id="SSF51445">
    <property type="entry name" value="(Trans)glycosidases"/>
    <property type="match status" value="1"/>
</dbReference>